<dbReference type="RefSeq" id="XP_067492472.1">
    <property type="nucleotide sequence ID" value="XM_067634399.1"/>
</dbReference>
<dbReference type="Gene3D" id="3.30.70.3000">
    <property type="match status" value="2"/>
</dbReference>
<keyword evidence="6" id="KW-1185">Reference proteome</keyword>
<dbReference type="OrthoDB" id="62560at2759"/>
<gene>
    <name evidence="5" type="ORF">DFL_005179</name>
</gene>
<dbReference type="InterPro" id="IPR024956">
    <property type="entry name" value="tRNAHis_GuaTrfase_cat"/>
</dbReference>
<dbReference type="EMBL" id="SAEB01000006">
    <property type="protein sequence ID" value="RVD86928.1"/>
    <property type="molecule type" value="Genomic_DNA"/>
</dbReference>
<dbReference type="InterPro" id="IPR038469">
    <property type="entry name" value="tRNAHis_GuaTrfase_Thg1_sf"/>
</dbReference>
<dbReference type="GO" id="GO:0008193">
    <property type="term" value="F:tRNA guanylyltransferase activity"/>
    <property type="evidence" value="ECO:0007669"/>
    <property type="project" value="UniProtKB-EC"/>
</dbReference>
<feature type="domain" description="tRNAHis guanylyltransferase catalytic" evidence="4">
    <location>
        <begin position="6"/>
        <end position="136"/>
    </location>
</feature>
<dbReference type="GeneID" id="93587490"/>
<dbReference type="GO" id="GO:0005525">
    <property type="term" value="F:GTP binding"/>
    <property type="evidence" value="ECO:0007669"/>
    <property type="project" value="UniProtKB-KW"/>
</dbReference>
<evidence type="ECO:0000259" key="4">
    <source>
        <dbReference type="Pfam" id="PF04446"/>
    </source>
</evidence>
<dbReference type="PANTHER" id="PTHR12729:SF6">
    <property type="entry name" value="TRNA(HIS) GUANYLYLTRANSFERASE-RELATED"/>
    <property type="match status" value="1"/>
</dbReference>
<feature type="compositionally biased region" description="Basic and acidic residues" evidence="3">
    <location>
        <begin position="225"/>
        <end position="234"/>
    </location>
</feature>
<evidence type="ECO:0000313" key="5">
    <source>
        <dbReference type="EMBL" id="RVD86928.1"/>
    </source>
</evidence>
<dbReference type="AlphaFoldDB" id="A0A437A733"/>
<evidence type="ECO:0000256" key="3">
    <source>
        <dbReference type="SAM" id="MobiDB-lite"/>
    </source>
</evidence>
<protein>
    <recommendedName>
        <fullName evidence="1">tRNA(His) guanylyltransferase</fullName>
    </recommendedName>
    <alternativeName>
        <fullName evidence="2">tRNA-histidine guanylyltransferase</fullName>
    </alternativeName>
</protein>
<proteinExistence type="predicted"/>
<reference evidence="5 6" key="1">
    <citation type="submission" date="2019-01" db="EMBL/GenBank/DDBJ databases">
        <title>Intercellular communication is required for trap formation in the nematode-trapping fungus Duddingtonia flagrans.</title>
        <authorList>
            <person name="Youssar L."/>
            <person name="Wernet V."/>
            <person name="Hensel N."/>
            <person name="Hildebrandt H.-G."/>
            <person name="Fischer R."/>
        </authorList>
    </citation>
    <scope>NUCLEOTIDE SEQUENCE [LARGE SCALE GENOMIC DNA]</scope>
    <source>
        <strain evidence="5 6">CBS H-5679</strain>
    </source>
</reference>
<evidence type="ECO:0000256" key="2">
    <source>
        <dbReference type="ARBA" id="ARBA00032480"/>
    </source>
</evidence>
<dbReference type="PANTHER" id="PTHR12729">
    <property type="entry name" value="TRNA(HIS) GUANYLYLTRANSFERASE-RELATED"/>
    <property type="match status" value="1"/>
</dbReference>
<dbReference type="VEuPathDB" id="FungiDB:DFL_005179"/>
<dbReference type="Pfam" id="PF04446">
    <property type="entry name" value="Thg1"/>
    <property type="match status" value="1"/>
</dbReference>
<sequence>MANSKFEYVRHFELSNTTYLLPNTYIIIRIDGRSFHRFSTLHSFTKPNDPRALSLMNAAAVSVFHDLGGEVVSIAYGVSDEFSFILRKECNLFDRRESKLVSTVVSIFTAYYISLWPKYFPSQPLQRPLPTFDGRAEAEKELMGTLAKDKNEILWSRFGINYNNEEEMFRKGSVVYRNYGAVPESSADDKTDEKDDDSEKKEMAAETKPTISPAEAQKGKSRSQQKREAKKLAKAEVVIEHVDIIKDTFWQKRPWILHWTLGRQNEYAGTEQ</sequence>
<dbReference type="STRING" id="97331.A0A437A733"/>
<feature type="compositionally biased region" description="Basic and acidic residues" evidence="3">
    <location>
        <begin position="187"/>
        <end position="205"/>
    </location>
</feature>
<comment type="caution">
    <text evidence="5">The sequence shown here is derived from an EMBL/GenBank/DDBJ whole genome shotgun (WGS) entry which is preliminary data.</text>
</comment>
<dbReference type="InterPro" id="IPR007537">
    <property type="entry name" value="tRNAHis_GuaTrfase_Thg1"/>
</dbReference>
<feature type="region of interest" description="Disordered" evidence="3">
    <location>
        <begin position="184"/>
        <end position="234"/>
    </location>
</feature>
<name>A0A437A733_ARTFL</name>
<evidence type="ECO:0000313" key="6">
    <source>
        <dbReference type="Proteomes" id="UP000283090"/>
    </source>
</evidence>
<organism evidence="5 6">
    <name type="scientific">Arthrobotrys flagrans</name>
    <name type="common">Nematode-trapping fungus</name>
    <name type="synonym">Trichothecium flagrans</name>
    <dbReference type="NCBI Taxonomy" id="97331"/>
    <lineage>
        <taxon>Eukaryota</taxon>
        <taxon>Fungi</taxon>
        <taxon>Dikarya</taxon>
        <taxon>Ascomycota</taxon>
        <taxon>Pezizomycotina</taxon>
        <taxon>Orbiliomycetes</taxon>
        <taxon>Orbiliales</taxon>
        <taxon>Orbiliaceae</taxon>
        <taxon>Arthrobotrys</taxon>
    </lineage>
</organism>
<dbReference type="GO" id="GO:0006400">
    <property type="term" value="P:tRNA modification"/>
    <property type="evidence" value="ECO:0007669"/>
    <property type="project" value="InterPro"/>
</dbReference>
<evidence type="ECO:0000256" key="1">
    <source>
        <dbReference type="ARBA" id="ARBA00015443"/>
    </source>
</evidence>
<dbReference type="Proteomes" id="UP000283090">
    <property type="component" value="Unassembled WGS sequence"/>
</dbReference>
<accession>A0A437A733</accession>
<dbReference type="GO" id="GO:0000287">
    <property type="term" value="F:magnesium ion binding"/>
    <property type="evidence" value="ECO:0007669"/>
    <property type="project" value="InterPro"/>
</dbReference>